<dbReference type="Gene3D" id="3.30.40.10">
    <property type="entry name" value="Zinc/RING finger domain, C3HC4 (zinc finger)"/>
    <property type="match status" value="1"/>
</dbReference>
<evidence type="ECO:0000313" key="18">
    <source>
        <dbReference type="EMBL" id="CAG9762385.1"/>
    </source>
</evidence>
<keyword evidence="3" id="KW-0808">Transferase</keyword>
<feature type="compositionally biased region" description="Basic residues" evidence="16">
    <location>
        <begin position="463"/>
        <end position="481"/>
    </location>
</feature>
<evidence type="ECO:0000256" key="8">
    <source>
        <dbReference type="ARBA" id="ARBA00023015"/>
    </source>
</evidence>
<sequence length="666" mass="76252">MAMAPKMPIIRPNSANTPPNCAICLGGCTNKCFSDSCLHQFCFQCLLEWSKIKAECPLCKQPFKSILHNVISSEDYDEHVVEIPRNDVDRLHEDLWILPLQLPQRQEFHVRTTFTLDTGGEHAIHEMLLNHPITNGRITLNTELPRNTIHLIPSRMRRDSSSSSFRRSLYAQNLWVTARPDLTGRYRECSPTFFRSNPAARQRLVPWLNRELNALLYENTQLIMYLVDLILDRILNYHICSLTFRHMLREYLDNKTDHFVHEFYSFMRSPLDMTGYDRYSIYTNRPQSPAPIYDDDSRERVEILSNSEDSDVVLVEPTPAEPVTIDLVDTDSDDPILVSSWPSSTVVEPPSLPSTSPSGSSSPVMVSVSNLPPKLRYKKQMWVDRKNKRRWISSPEVSSSEISESEKESYRKYYKRRKMKKKLTASKKVNKSKSFSFDTTPTSTEVNISSQSDSDEDKPLIRYIKKMKQKNKKNKNKKRSSRRDQTMPDLSPTQIFPMDLSTASSSSSDVRLPSTSSSSLSNSRYHMEMPPKTTRSKVELSNNGQYTSVQIETLTSSSRHTEPSSSTTKIKIVRNELNSPPPQHSRDCSQIKIVRNGLNSPPPHHSRERGLDDSFSNASSESFRVPAVKSEIREVNPGPSTSKSTPLVLRRDRDNWFVFDNSDSSD</sequence>
<feature type="compositionally biased region" description="Low complexity" evidence="16">
    <location>
        <begin position="555"/>
        <end position="568"/>
    </location>
</feature>
<feature type="compositionally biased region" description="Polar residues" evidence="16">
    <location>
        <begin position="438"/>
        <end position="452"/>
    </location>
</feature>
<proteinExistence type="predicted"/>
<dbReference type="GO" id="GO:0000209">
    <property type="term" value="P:protein polyubiquitination"/>
    <property type="evidence" value="ECO:0007669"/>
    <property type="project" value="TreeGrafter"/>
</dbReference>
<dbReference type="InterPro" id="IPR018957">
    <property type="entry name" value="Znf_C3HC4_RING-type"/>
</dbReference>
<keyword evidence="8" id="KW-0805">Transcription regulation</keyword>
<keyword evidence="4" id="KW-0479">Metal-binding</keyword>
<evidence type="ECO:0000256" key="6">
    <source>
        <dbReference type="ARBA" id="ARBA00022786"/>
    </source>
</evidence>
<evidence type="ECO:0000256" key="1">
    <source>
        <dbReference type="ARBA" id="ARBA00000900"/>
    </source>
</evidence>
<feature type="compositionally biased region" description="Low complexity" evidence="16">
    <location>
        <begin position="342"/>
        <end position="368"/>
    </location>
</feature>
<evidence type="ECO:0000256" key="4">
    <source>
        <dbReference type="ARBA" id="ARBA00022723"/>
    </source>
</evidence>
<dbReference type="InterPro" id="IPR001841">
    <property type="entry name" value="Znf_RING"/>
</dbReference>
<evidence type="ECO:0000256" key="16">
    <source>
        <dbReference type="SAM" id="MobiDB-lite"/>
    </source>
</evidence>
<dbReference type="GO" id="GO:0008270">
    <property type="term" value="F:zinc ion binding"/>
    <property type="evidence" value="ECO:0007669"/>
    <property type="project" value="UniProtKB-KW"/>
</dbReference>
<keyword evidence="7" id="KW-0862">Zinc</keyword>
<keyword evidence="5 15" id="KW-0863">Zinc-finger</keyword>
<dbReference type="Proteomes" id="UP001152799">
    <property type="component" value="Chromosome 11"/>
</dbReference>
<evidence type="ECO:0000256" key="2">
    <source>
        <dbReference type="ARBA" id="ARBA00012483"/>
    </source>
</evidence>
<evidence type="ECO:0000256" key="7">
    <source>
        <dbReference type="ARBA" id="ARBA00022833"/>
    </source>
</evidence>
<dbReference type="CDD" id="cd16574">
    <property type="entry name" value="RING-HC_Topors"/>
    <property type="match status" value="1"/>
</dbReference>
<feature type="region of interest" description="Disordered" evidence="16">
    <location>
        <begin position="424"/>
        <end position="647"/>
    </location>
</feature>
<evidence type="ECO:0000256" key="13">
    <source>
        <dbReference type="ARBA" id="ARBA00079040"/>
    </source>
</evidence>
<evidence type="ECO:0000256" key="15">
    <source>
        <dbReference type="PROSITE-ProRule" id="PRU00175"/>
    </source>
</evidence>
<dbReference type="FunFam" id="3.30.40.10:FF:000136">
    <property type="entry name" value="E3 ubiquitin-protein ligase Topors"/>
    <property type="match status" value="1"/>
</dbReference>
<dbReference type="InterPro" id="IPR017907">
    <property type="entry name" value="Znf_RING_CS"/>
</dbReference>
<organism evidence="18 19">
    <name type="scientific">Ceutorhynchus assimilis</name>
    <name type="common">cabbage seed weevil</name>
    <dbReference type="NCBI Taxonomy" id="467358"/>
    <lineage>
        <taxon>Eukaryota</taxon>
        <taxon>Metazoa</taxon>
        <taxon>Ecdysozoa</taxon>
        <taxon>Arthropoda</taxon>
        <taxon>Hexapoda</taxon>
        <taxon>Insecta</taxon>
        <taxon>Pterygota</taxon>
        <taxon>Neoptera</taxon>
        <taxon>Endopterygota</taxon>
        <taxon>Coleoptera</taxon>
        <taxon>Polyphaga</taxon>
        <taxon>Cucujiformia</taxon>
        <taxon>Curculionidae</taxon>
        <taxon>Ceutorhynchinae</taxon>
        <taxon>Ceutorhynchus</taxon>
    </lineage>
</organism>
<dbReference type="AlphaFoldDB" id="A0A9N9QFC3"/>
<evidence type="ECO:0000259" key="17">
    <source>
        <dbReference type="PROSITE" id="PS50089"/>
    </source>
</evidence>
<evidence type="ECO:0000313" key="19">
    <source>
        <dbReference type="Proteomes" id="UP001152799"/>
    </source>
</evidence>
<comment type="catalytic activity">
    <reaction evidence="1">
        <text>S-ubiquitinyl-[E2 ubiquitin-conjugating enzyme]-L-cysteine + [acceptor protein]-L-lysine = [E2 ubiquitin-conjugating enzyme]-L-cysteine + N(6)-ubiquitinyl-[acceptor protein]-L-lysine.</text>
        <dbReference type="EC" id="2.3.2.27"/>
    </reaction>
</comment>
<feature type="compositionally biased region" description="Low complexity" evidence="16">
    <location>
        <begin position="504"/>
        <end position="523"/>
    </location>
</feature>
<keyword evidence="6" id="KW-0833">Ubl conjugation pathway</keyword>
<evidence type="ECO:0000256" key="12">
    <source>
        <dbReference type="ARBA" id="ARBA00076940"/>
    </source>
</evidence>
<dbReference type="PROSITE" id="PS50089">
    <property type="entry name" value="ZF_RING_2"/>
    <property type="match status" value="1"/>
</dbReference>
<dbReference type="Pfam" id="PF26084">
    <property type="entry name" value="PWI_Topors"/>
    <property type="match status" value="1"/>
</dbReference>
<protein>
    <recommendedName>
        <fullName evidence="10">E3 ubiquitin-protein ligase Topors</fullName>
        <ecNumber evidence="2">2.3.2.27</ecNumber>
    </recommendedName>
    <alternativeName>
        <fullName evidence="11">RING-type E3 ubiquitin transferase Topors</fullName>
    </alternativeName>
    <alternativeName>
        <fullName evidence="13">SUMO1-protein E3 ligase Topors</fullName>
    </alternativeName>
    <alternativeName>
        <fullName evidence="12">Topoisomerase I-binding RING finger protein</fullName>
    </alternativeName>
    <alternativeName>
        <fullName evidence="14">Topoisomerase I-binding arginine/serine-rich protein</fullName>
    </alternativeName>
</protein>
<dbReference type="EMBL" id="OU892287">
    <property type="protein sequence ID" value="CAG9762385.1"/>
    <property type="molecule type" value="Genomic_DNA"/>
</dbReference>
<keyword evidence="19" id="KW-1185">Reference proteome</keyword>
<dbReference type="PANTHER" id="PTHR46077">
    <property type="entry name" value="E3 UBIQUITIN-PROTEIN LIGASE TOPORS"/>
    <property type="match status" value="1"/>
</dbReference>
<feature type="region of interest" description="Disordered" evidence="16">
    <location>
        <begin position="341"/>
        <end position="368"/>
    </location>
</feature>
<dbReference type="InterPro" id="IPR058745">
    <property type="entry name" value="PWI_Topors"/>
</dbReference>
<name>A0A9N9QFC3_9CUCU</name>
<dbReference type="SUPFAM" id="SSF57850">
    <property type="entry name" value="RING/U-box"/>
    <property type="match status" value="1"/>
</dbReference>
<dbReference type="GO" id="GO:0005634">
    <property type="term" value="C:nucleus"/>
    <property type="evidence" value="ECO:0007669"/>
    <property type="project" value="UniProtKB-ARBA"/>
</dbReference>
<evidence type="ECO:0000256" key="14">
    <source>
        <dbReference type="ARBA" id="ARBA00079184"/>
    </source>
</evidence>
<evidence type="ECO:0000256" key="11">
    <source>
        <dbReference type="ARBA" id="ARBA00076856"/>
    </source>
</evidence>
<evidence type="ECO:0000256" key="9">
    <source>
        <dbReference type="ARBA" id="ARBA00023163"/>
    </source>
</evidence>
<gene>
    <name evidence="18" type="ORF">CEUTPL_LOCUS3065</name>
</gene>
<evidence type="ECO:0000256" key="5">
    <source>
        <dbReference type="ARBA" id="ARBA00022771"/>
    </source>
</evidence>
<keyword evidence="9" id="KW-0804">Transcription</keyword>
<feature type="domain" description="RING-type" evidence="17">
    <location>
        <begin position="21"/>
        <end position="60"/>
    </location>
</feature>
<dbReference type="Pfam" id="PF00097">
    <property type="entry name" value="zf-C3HC4"/>
    <property type="match status" value="1"/>
</dbReference>
<reference evidence="18" key="1">
    <citation type="submission" date="2022-01" db="EMBL/GenBank/DDBJ databases">
        <authorList>
            <person name="King R."/>
        </authorList>
    </citation>
    <scope>NUCLEOTIDE SEQUENCE</scope>
</reference>
<evidence type="ECO:0000256" key="10">
    <source>
        <dbReference type="ARBA" id="ARBA00071236"/>
    </source>
</evidence>
<dbReference type="SMART" id="SM00184">
    <property type="entry name" value="RING"/>
    <property type="match status" value="1"/>
</dbReference>
<dbReference type="InterPro" id="IPR013083">
    <property type="entry name" value="Znf_RING/FYVE/PHD"/>
</dbReference>
<dbReference type="GO" id="GO:0006513">
    <property type="term" value="P:protein monoubiquitination"/>
    <property type="evidence" value="ECO:0007669"/>
    <property type="project" value="TreeGrafter"/>
</dbReference>
<dbReference type="EC" id="2.3.2.27" evidence="2"/>
<dbReference type="GO" id="GO:0061630">
    <property type="term" value="F:ubiquitin protein ligase activity"/>
    <property type="evidence" value="ECO:0007669"/>
    <property type="project" value="UniProtKB-EC"/>
</dbReference>
<dbReference type="OrthoDB" id="365379at2759"/>
<dbReference type="PROSITE" id="PS00518">
    <property type="entry name" value="ZF_RING_1"/>
    <property type="match status" value="1"/>
</dbReference>
<accession>A0A9N9QFC3</accession>
<dbReference type="InterPro" id="IPR058746">
    <property type="entry name" value="Znf_RING-type_Topors"/>
</dbReference>
<dbReference type="PANTHER" id="PTHR46077:SF1">
    <property type="entry name" value="TOP1 BINDING ARGININE_SERINE RICH PROTEIN, E3 UBIQUITIN LIGASE"/>
    <property type="match status" value="1"/>
</dbReference>
<feature type="compositionally biased region" description="Polar residues" evidence="16">
    <location>
        <begin position="539"/>
        <end position="554"/>
    </location>
</feature>
<evidence type="ECO:0000256" key="3">
    <source>
        <dbReference type="ARBA" id="ARBA00022679"/>
    </source>
</evidence>